<comment type="similarity">
    <text evidence="1 12">Belongs to the ABC transporter superfamily. ABCF family. Translational throttle EttA subfamily.</text>
</comment>
<comment type="domain">
    <text evidence="12">The arm domain is inserted in the first ABC transporter domain. Probably contacts ribosomal protein L1.</text>
</comment>
<dbReference type="GO" id="GO:0045900">
    <property type="term" value="P:negative regulation of translational elongation"/>
    <property type="evidence" value="ECO:0007669"/>
    <property type="project" value="UniProtKB-UniRule"/>
</dbReference>
<dbReference type="InterPro" id="IPR003439">
    <property type="entry name" value="ABC_transporter-like_ATP-bd"/>
</dbReference>
<comment type="caution">
    <text evidence="14">The sequence shown here is derived from an EMBL/GenBank/DDBJ whole genome shotgun (WGS) entry which is preliminary data.</text>
</comment>
<comment type="subcellular location">
    <subcellularLocation>
        <location evidence="12">Cytoplasm</location>
    </subcellularLocation>
    <text evidence="12">Associates with ribosomes and polysomes.</text>
</comment>
<dbReference type="PANTHER" id="PTHR43858:SF1">
    <property type="entry name" value="ABC TRANSPORTER-RELATED PROTEIN"/>
    <property type="match status" value="1"/>
</dbReference>
<dbReference type="GO" id="GO:0043022">
    <property type="term" value="F:ribosome binding"/>
    <property type="evidence" value="ECO:0007669"/>
    <property type="project" value="UniProtKB-UniRule"/>
</dbReference>
<accession>A0AAW7Y3U4</accession>
<dbReference type="PROSITE" id="PS50893">
    <property type="entry name" value="ABC_TRANSPORTER_2"/>
    <property type="match status" value="2"/>
</dbReference>
<evidence type="ECO:0000256" key="8">
    <source>
        <dbReference type="ARBA" id="ARBA00022840"/>
    </source>
</evidence>
<keyword evidence="4 12" id="KW-0699">rRNA-binding</keyword>
<dbReference type="CDD" id="cd03221">
    <property type="entry name" value="ABCF_EF-3"/>
    <property type="match status" value="2"/>
</dbReference>
<evidence type="ECO:0000256" key="2">
    <source>
        <dbReference type="ARBA" id="ARBA00022490"/>
    </source>
</evidence>
<name>A0AAW7Y3U4_9GAMM</name>
<evidence type="ECO:0000256" key="12">
    <source>
        <dbReference type="HAMAP-Rule" id="MF_00847"/>
    </source>
</evidence>
<comment type="function">
    <text evidence="12">A translation factor that gates the progression of the 70S ribosomal initiation complex (IC, containing tRNA(fMet) in the P-site) into the translation elongation cycle by using a mechanism sensitive to the ATP/ADP ratio. Binds to the 70S ribosome E-site where it modulates the state of the translating ribosome during subunit translocation. ATP hydrolysis probably frees it from the ribosome, which can enter the elongation phase.</text>
</comment>
<keyword evidence="8 12" id="KW-0067">ATP-binding</keyword>
<feature type="binding site" evidence="12">
    <location>
        <begin position="356"/>
        <end position="363"/>
    </location>
    <ligand>
        <name>ATP</name>
        <dbReference type="ChEBI" id="CHEBI:30616"/>
        <label>2</label>
    </ligand>
</feature>
<protein>
    <recommendedName>
        <fullName evidence="12">Energy-dependent translational throttle protein EttA</fullName>
        <ecNumber evidence="12">3.6.1.-</ecNumber>
    </recommendedName>
    <alternativeName>
        <fullName evidence="12">Translational regulatory factor EttA</fullName>
    </alternativeName>
</protein>
<keyword evidence="9 12" id="KW-0810">Translation regulation</keyword>
<dbReference type="InterPro" id="IPR017871">
    <property type="entry name" value="ABC_transporter-like_CS"/>
</dbReference>
<dbReference type="InterPro" id="IPR027417">
    <property type="entry name" value="P-loop_NTPase"/>
</dbReference>
<evidence type="ECO:0000313" key="15">
    <source>
        <dbReference type="Proteomes" id="UP001170624"/>
    </source>
</evidence>
<dbReference type="Proteomes" id="UP001170624">
    <property type="component" value="Unassembled WGS sequence"/>
</dbReference>
<dbReference type="NCBIfam" id="NF008775">
    <property type="entry name" value="PRK11819.1"/>
    <property type="match status" value="1"/>
</dbReference>
<dbReference type="HAMAP" id="MF_00847">
    <property type="entry name" value="EttA"/>
    <property type="match status" value="1"/>
</dbReference>
<sequence length="555" mass="62332">MAEYVYTMSRVGKIVPPKRQILKDISLSFFPGAKIGVLGLNGSGKSTLLRIMAGIDTDIEGEARPQAGLKVGYLPQEPVLDEEKTVREVVEESVADVKNALSRLDAVYAAYAEEDADFDKLAKEQGDLEALIETKDGHNLDMQLERAADALRLPEWDAKIKFLSGGERRRVAICRLLLDKPDMLLLDEPTNHLDAESVAWLEHFLVDYSGTVVAITHDRYFLDNAAGWILELDRGEGIPWEGNYTSWLEQKDARLQQESSQENARQKTIAKELEWVRQNPKGRQSKSKARMARFEELNNNDHQKRNETNELFIPPGERLGDKVLEVNNLTKSFGDRVLIDNLSFSMPKGAIVGIIGANGAGKSTLFKMLSGVEQPDSGTVELGETVSLASVDQFRDSMNDSNTVYQEISEGAEIIRINNYEVPARAYASRFNFRGSDQQKLIGDLSGGERNRVHLAKLLKAGGNVLLLDEPTNDLDVETLRALEEALLEFPGCAMVISHDRWFLDRIATHILDYRDEGQVNFYEGNYTEYTEWLKKTLGAQAAEPHRIKYKRITK</sequence>
<dbReference type="AlphaFoldDB" id="A0AAW7Y3U4"/>
<evidence type="ECO:0000256" key="3">
    <source>
        <dbReference type="ARBA" id="ARBA00022555"/>
    </source>
</evidence>
<dbReference type="PROSITE" id="PS00211">
    <property type="entry name" value="ABC_TRANSPORTER_1"/>
    <property type="match status" value="1"/>
</dbReference>
<keyword evidence="2 12" id="KW-0963">Cytoplasm</keyword>
<dbReference type="Pfam" id="PF00005">
    <property type="entry name" value="ABC_tran"/>
    <property type="match status" value="2"/>
</dbReference>
<evidence type="ECO:0000313" key="14">
    <source>
        <dbReference type="EMBL" id="MDO6543261.1"/>
    </source>
</evidence>
<dbReference type="NCBIfam" id="TIGR03719">
    <property type="entry name" value="ABC_ABC_ChvD"/>
    <property type="match status" value="1"/>
</dbReference>
<dbReference type="FunFam" id="3.40.50.300:FF:000011">
    <property type="entry name" value="Putative ABC transporter ATP-binding component"/>
    <property type="match status" value="1"/>
</dbReference>
<proteinExistence type="inferred from homology"/>
<feature type="domain" description="ABC transporter" evidence="13">
    <location>
        <begin position="6"/>
        <end position="259"/>
    </location>
</feature>
<dbReference type="Pfam" id="PF12848">
    <property type="entry name" value="ABC_tran_Xtn"/>
    <property type="match status" value="1"/>
</dbReference>
<dbReference type="SMART" id="SM00382">
    <property type="entry name" value="AAA"/>
    <property type="match status" value="2"/>
</dbReference>
<evidence type="ECO:0000256" key="10">
    <source>
        <dbReference type="ARBA" id="ARBA00022884"/>
    </source>
</evidence>
<keyword evidence="7 12" id="KW-0378">Hydrolase</keyword>
<feature type="region of interest" description="Arm" evidence="12">
    <location>
        <begin position="95"/>
        <end position="139"/>
    </location>
</feature>
<dbReference type="EC" id="3.6.1.-" evidence="12"/>
<evidence type="ECO:0000256" key="4">
    <source>
        <dbReference type="ARBA" id="ARBA00022730"/>
    </source>
</evidence>
<keyword evidence="6 12" id="KW-0547">Nucleotide-binding</keyword>
<dbReference type="GO" id="GO:0016887">
    <property type="term" value="F:ATP hydrolysis activity"/>
    <property type="evidence" value="ECO:0007669"/>
    <property type="project" value="UniProtKB-UniRule"/>
</dbReference>
<organism evidence="14 15">
    <name type="scientific">Photobacterium sanguinicancri</name>
    <dbReference type="NCBI Taxonomy" id="875932"/>
    <lineage>
        <taxon>Bacteria</taxon>
        <taxon>Pseudomonadati</taxon>
        <taxon>Pseudomonadota</taxon>
        <taxon>Gammaproteobacteria</taxon>
        <taxon>Vibrionales</taxon>
        <taxon>Vibrionaceae</taxon>
        <taxon>Photobacterium</taxon>
    </lineage>
</organism>
<comment type="domain">
    <text evidence="12">The P-site tRNA interaction motif (PtIM domain) probably interacts with the P-site tRNA(fMet) as well as the 23S rRNA.</text>
</comment>
<comment type="subunit">
    <text evidence="12">Monomer. Probably contacts ribosomal proteins L1, L5, L33 and S7, the 16S and 23S rRNA and the P-site containing tRNA(fMet).</text>
</comment>
<dbReference type="InterPro" id="IPR032781">
    <property type="entry name" value="ABC_tran_Xtn"/>
</dbReference>
<dbReference type="InterPro" id="IPR022374">
    <property type="entry name" value="EttA"/>
</dbReference>
<dbReference type="PANTHER" id="PTHR43858">
    <property type="entry name" value="ENERGY-DEPENDENT TRANSLATIONAL THROTTLE PROTEIN ETTA"/>
    <property type="match status" value="1"/>
</dbReference>
<feature type="domain" description="ABC transporter" evidence="13">
    <location>
        <begin position="324"/>
        <end position="542"/>
    </location>
</feature>
<dbReference type="GO" id="GO:0005737">
    <property type="term" value="C:cytoplasm"/>
    <property type="evidence" value="ECO:0007669"/>
    <property type="project" value="UniProtKB-SubCell"/>
</dbReference>
<dbReference type="GO" id="GO:0000049">
    <property type="term" value="F:tRNA binding"/>
    <property type="evidence" value="ECO:0007669"/>
    <property type="project" value="UniProtKB-UniRule"/>
</dbReference>
<dbReference type="GO" id="GO:0019843">
    <property type="term" value="F:rRNA binding"/>
    <property type="evidence" value="ECO:0007669"/>
    <property type="project" value="UniProtKB-UniRule"/>
</dbReference>
<evidence type="ECO:0000256" key="7">
    <source>
        <dbReference type="ARBA" id="ARBA00022801"/>
    </source>
</evidence>
<reference evidence="14" key="1">
    <citation type="submission" date="2023-07" db="EMBL/GenBank/DDBJ databases">
        <title>Genome content predicts the carbon catabolic preferences of heterotrophic bacteria.</title>
        <authorList>
            <person name="Gralka M."/>
        </authorList>
    </citation>
    <scope>NUCLEOTIDE SEQUENCE</scope>
    <source>
        <strain evidence="14">G2M05</strain>
    </source>
</reference>
<dbReference type="EMBL" id="JAUOPU010000011">
    <property type="protein sequence ID" value="MDO6543261.1"/>
    <property type="molecule type" value="Genomic_DNA"/>
</dbReference>
<evidence type="ECO:0000256" key="5">
    <source>
        <dbReference type="ARBA" id="ARBA00022737"/>
    </source>
</evidence>
<evidence type="ECO:0000256" key="6">
    <source>
        <dbReference type="ARBA" id="ARBA00022741"/>
    </source>
</evidence>
<gene>
    <name evidence="12 14" type="primary">ettA</name>
    <name evidence="14" type="ORF">Q4568_12000</name>
</gene>
<dbReference type="Gene3D" id="3.40.50.300">
    <property type="entry name" value="P-loop containing nucleotide triphosphate hydrolases"/>
    <property type="match status" value="2"/>
</dbReference>
<evidence type="ECO:0000256" key="1">
    <source>
        <dbReference type="ARBA" id="ARBA00005868"/>
    </source>
</evidence>
<dbReference type="GO" id="GO:0006412">
    <property type="term" value="P:translation"/>
    <property type="evidence" value="ECO:0007669"/>
    <property type="project" value="UniProtKB-KW"/>
</dbReference>
<keyword evidence="3 12" id="KW-0820">tRNA-binding</keyword>
<keyword evidence="11 12" id="KW-0648">Protein biosynthesis</keyword>
<evidence type="ECO:0000256" key="9">
    <source>
        <dbReference type="ARBA" id="ARBA00022845"/>
    </source>
</evidence>
<dbReference type="SUPFAM" id="SSF52540">
    <property type="entry name" value="P-loop containing nucleoside triphosphate hydrolases"/>
    <property type="match status" value="2"/>
</dbReference>
<comment type="caution">
    <text evidence="12">Lacks conserved residue(s) required for the propagation of feature annotation.</text>
</comment>
<keyword evidence="10 12" id="KW-0694">RNA-binding</keyword>
<comment type="catalytic activity">
    <reaction evidence="12">
        <text>ATP + H2O = ADP + phosphate + H(+)</text>
        <dbReference type="Rhea" id="RHEA:13065"/>
        <dbReference type="ChEBI" id="CHEBI:15377"/>
        <dbReference type="ChEBI" id="CHEBI:15378"/>
        <dbReference type="ChEBI" id="CHEBI:30616"/>
        <dbReference type="ChEBI" id="CHEBI:43474"/>
        <dbReference type="ChEBI" id="CHEBI:456216"/>
    </reaction>
</comment>
<dbReference type="RefSeq" id="WP_261857414.1">
    <property type="nucleotide sequence ID" value="NZ_AP024850.1"/>
</dbReference>
<dbReference type="GO" id="GO:0005524">
    <property type="term" value="F:ATP binding"/>
    <property type="evidence" value="ECO:0007669"/>
    <property type="project" value="UniProtKB-UniRule"/>
</dbReference>
<dbReference type="InterPro" id="IPR003593">
    <property type="entry name" value="AAA+_ATPase"/>
</dbReference>
<evidence type="ECO:0000259" key="13">
    <source>
        <dbReference type="PROSITE" id="PS50893"/>
    </source>
</evidence>
<feature type="region of interest" description="PtIM" evidence="12">
    <location>
        <begin position="242"/>
        <end position="322"/>
    </location>
</feature>
<keyword evidence="5 12" id="KW-0677">Repeat</keyword>
<dbReference type="FunFam" id="3.40.50.300:FF:000183">
    <property type="entry name" value="ABC transporter ATP-binding protein yjjK"/>
    <property type="match status" value="1"/>
</dbReference>
<evidence type="ECO:0000256" key="11">
    <source>
        <dbReference type="ARBA" id="ARBA00022917"/>
    </source>
</evidence>